<keyword evidence="3" id="KW-1185">Reference proteome</keyword>
<organism evidence="2 3">
    <name type="scientific">Thalictrum thalictroides</name>
    <name type="common">Rue-anemone</name>
    <name type="synonym">Anemone thalictroides</name>
    <dbReference type="NCBI Taxonomy" id="46969"/>
    <lineage>
        <taxon>Eukaryota</taxon>
        <taxon>Viridiplantae</taxon>
        <taxon>Streptophyta</taxon>
        <taxon>Embryophyta</taxon>
        <taxon>Tracheophyta</taxon>
        <taxon>Spermatophyta</taxon>
        <taxon>Magnoliopsida</taxon>
        <taxon>Ranunculales</taxon>
        <taxon>Ranunculaceae</taxon>
        <taxon>Thalictroideae</taxon>
        <taxon>Thalictrum</taxon>
    </lineage>
</organism>
<dbReference type="EMBL" id="JABWDY010033136">
    <property type="protein sequence ID" value="KAF5183646.1"/>
    <property type="molecule type" value="Genomic_DNA"/>
</dbReference>
<sequence>MVAVKSLPYQVGSSNTSMILAALRESVATENFSIPIACAPFIPYRIAYNSCIMTELESDAIVEEEIGAFFPPCPHHITQDLWQSFKNWLKSDMGWPIRSICKPWYDHIRRSQIVCNYCRGEAAIVVDSGSEIGTEEEEDAEVGIVADDEDSAGSGGDAW</sequence>
<comment type="caution">
    <text evidence="2">The sequence shown here is derived from an EMBL/GenBank/DDBJ whole genome shotgun (WGS) entry which is preliminary data.</text>
</comment>
<evidence type="ECO:0000313" key="3">
    <source>
        <dbReference type="Proteomes" id="UP000554482"/>
    </source>
</evidence>
<dbReference type="Proteomes" id="UP000554482">
    <property type="component" value="Unassembled WGS sequence"/>
</dbReference>
<name>A0A7J6VEW1_THATH</name>
<evidence type="ECO:0000256" key="1">
    <source>
        <dbReference type="SAM" id="MobiDB-lite"/>
    </source>
</evidence>
<feature type="compositionally biased region" description="Acidic residues" evidence="1">
    <location>
        <begin position="133"/>
        <end position="151"/>
    </location>
</feature>
<proteinExistence type="predicted"/>
<dbReference type="AlphaFoldDB" id="A0A7J6VEW1"/>
<accession>A0A7J6VEW1</accession>
<feature type="region of interest" description="Disordered" evidence="1">
    <location>
        <begin position="130"/>
        <end position="159"/>
    </location>
</feature>
<reference evidence="2 3" key="1">
    <citation type="submission" date="2020-06" db="EMBL/GenBank/DDBJ databases">
        <title>Transcriptomic and genomic resources for Thalictrum thalictroides and T. hernandezii: Facilitating candidate gene discovery in an emerging model plant lineage.</title>
        <authorList>
            <person name="Arias T."/>
            <person name="Riano-Pachon D.M."/>
            <person name="Di Stilio V.S."/>
        </authorList>
    </citation>
    <scope>NUCLEOTIDE SEQUENCE [LARGE SCALE GENOMIC DNA]</scope>
    <source>
        <strain evidence="3">cv. WT478/WT964</strain>
        <tissue evidence="2">Leaves</tissue>
    </source>
</reference>
<gene>
    <name evidence="2" type="ORF">FRX31_026767</name>
</gene>
<evidence type="ECO:0000313" key="2">
    <source>
        <dbReference type="EMBL" id="KAF5183646.1"/>
    </source>
</evidence>
<protein>
    <submittedName>
        <fullName evidence="2">Uncharacterized protein</fullName>
    </submittedName>
</protein>